<reference evidence="1 2" key="1">
    <citation type="journal article" date="2017" name="Curr. Biol.">
        <title>Genome architecture and evolution of a unichromosomal asexual nematode.</title>
        <authorList>
            <person name="Fradin H."/>
            <person name="Zegar C."/>
            <person name="Gutwein M."/>
            <person name="Lucas J."/>
            <person name="Kovtun M."/>
            <person name="Corcoran D."/>
            <person name="Baugh L.R."/>
            <person name="Kiontke K."/>
            <person name="Gunsalus K."/>
            <person name="Fitch D.H."/>
            <person name="Piano F."/>
        </authorList>
    </citation>
    <scope>NUCLEOTIDE SEQUENCE [LARGE SCALE GENOMIC DNA]</scope>
    <source>
        <strain evidence="1">PF1309</strain>
    </source>
</reference>
<dbReference type="Proteomes" id="UP000218231">
    <property type="component" value="Unassembled WGS sequence"/>
</dbReference>
<dbReference type="AlphaFoldDB" id="A0A2A2KB05"/>
<proteinExistence type="predicted"/>
<sequence>MAADMVSDRRGSPGKGAQVKILRHPHTIVDRIIVPQADFAAQFVLHPLQVRDTDLARNHLFARPIDLDTPVEKPAEIGQICRRAAAPGAFEDGIVRIEAGAEEHPAGAGGVRAKIDQVRLAARQIGQFGGQIVEQDGEVVETQRVEVRELPPQRRA</sequence>
<evidence type="ECO:0000313" key="1">
    <source>
        <dbReference type="EMBL" id="PAV71196.1"/>
    </source>
</evidence>
<evidence type="ECO:0000313" key="2">
    <source>
        <dbReference type="Proteomes" id="UP000218231"/>
    </source>
</evidence>
<dbReference type="EMBL" id="LIAE01009119">
    <property type="protein sequence ID" value="PAV71196.1"/>
    <property type="molecule type" value="Genomic_DNA"/>
</dbReference>
<gene>
    <name evidence="1" type="ORF">WR25_05294</name>
</gene>
<keyword evidence="2" id="KW-1185">Reference proteome</keyword>
<name>A0A2A2KB05_9BILA</name>
<organism evidence="1 2">
    <name type="scientific">Diploscapter pachys</name>
    <dbReference type="NCBI Taxonomy" id="2018661"/>
    <lineage>
        <taxon>Eukaryota</taxon>
        <taxon>Metazoa</taxon>
        <taxon>Ecdysozoa</taxon>
        <taxon>Nematoda</taxon>
        <taxon>Chromadorea</taxon>
        <taxon>Rhabditida</taxon>
        <taxon>Rhabditina</taxon>
        <taxon>Rhabditomorpha</taxon>
        <taxon>Rhabditoidea</taxon>
        <taxon>Rhabditidae</taxon>
        <taxon>Diploscapter</taxon>
    </lineage>
</organism>
<comment type="caution">
    <text evidence="1">The sequence shown here is derived from an EMBL/GenBank/DDBJ whole genome shotgun (WGS) entry which is preliminary data.</text>
</comment>
<accession>A0A2A2KB05</accession>
<protein>
    <submittedName>
        <fullName evidence="1">Uncharacterized protein</fullName>
    </submittedName>
</protein>